<organism evidence="1 2">
    <name type="scientific">Candidatus Ornithocaccomicrobium faecavium</name>
    <dbReference type="NCBI Taxonomy" id="2840890"/>
    <lineage>
        <taxon>Bacteria</taxon>
        <taxon>Bacillati</taxon>
        <taxon>Bacillota</taxon>
        <taxon>Clostridia</taxon>
        <taxon>Candidatus Ornithocaccomicrobium</taxon>
    </lineage>
</organism>
<name>A0A9D1PAJ7_9FIRM</name>
<dbReference type="Proteomes" id="UP000886884">
    <property type="component" value="Unassembled WGS sequence"/>
</dbReference>
<reference evidence="1" key="2">
    <citation type="journal article" date="2021" name="PeerJ">
        <title>Extensive microbial diversity within the chicken gut microbiome revealed by metagenomics and culture.</title>
        <authorList>
            <person name="Gilroy R."/>
            <person name="Ravi A."/>
            <person name="Getino M."/>
            <person name="Pursley I."/>
            <person name="Horton D.L."/>
            <person name="Alikhan N.F."/>
            <person name="Baker D."/>
            <person name="Gharbi K."/>
            <person name="Hall N."/>
            <person name="Watson M."/>
            <person name="Adriaenssens E.M."/>
            <person name="Foster-Nyarko E."/>
            <person name="Jarju S."/>
            <person name="Secka A."/>
            <person name="Antonio M."/>
            <person name="Oren A."/>
            <person name="Chaudhuri R.R."/>
            <person name="La Ragione R."/>
            <person name="Hildebrand F."/>
            <person name="Pallen M.J."/>
        </authorList>
    </citation>
    <scope>NUCLEOTIDE SEQUENCE</scope>
    <source>
        <strain evidence="1">CHK183-6373</strain>
    </source>
</reference>
<gene>
    <name evidence="1" type="ORF">IAA64_12065</name>
</gene>
<dbReference type="EMBL" id="DVOT01000219">
    <property type="protein sequence ID" value="HIV28703.1"/>
    <property type="molecule type" value="Genomic_DNA"/>
</dbReference>
<reference evidence="1" key="1">
    <citation type="submission" date="2020-10" db="EMBL/GenBank/DDBJ databases">
        <authorList>
            <person name="Gilroy R."/>
        </authorList>
    </citation>
    <scope>NUCLEOTIDE SEQUENCE</scope>
    <source>
        <strain evidence="1">CHK183-6373</strain>
    </source>
</reference>
<sequence>MKLTLKLKDMNEVKRFVDITSQYSEDMALVHGRYVVDAKSILGIISMDLNQPVELVCDHVNDNLVNDLKDFLAA</sequence>
<proteinExistence type="predicted"/>
<protein>
    <submittedName>
        <fullName evidence="1">HPr family phosphocarrier protein</fullName>
    </submittedName>
</protein>
<dbReference type="InterPro" id="IPR035895">
    <property type="entry name" value="HPr-like_sf"/>
</dbReference>
<accession>A0A9D1PAJ7</accession>
<dbReference type="AlphaFoldDB" id="A0A9D1PAJ7"/>
<dbReference type="SUPFAM" id="SSF55594">
    <property type="entry name" value="HPr-like"/>
    <property type="match status" value="1"/>
</dbReference>
<evidence type="ECO:0000313" key="2">
    <source>
        <dbReference type="Proteomes" id="UP000886884"/>
    </source>
</evidence>
<evidence type="ECO:0000313" key="1">
    <source>
        <dbReference type="EMBL" id="HIV28703.1"/>
    </source>
</evidence>
<dbReference type="Gene3D" id="3.30.1340.10">
    <property type="entry name" value="HPr-like"/>
    <property type="match status" value="1"/>
</dbReference>
<comment type="caution">
    <text evidence="1">The sequence shown here is derived from an EMBL/GenBank/DDBJ whole genome shotgun (WGS) entry which is preliminary data.</text>
</comment>